<protein>
    <submittedName>
        <fullName evidence="2">Hemerythrin HHE cation binding domain-containing protein</fullName>
    </submittedName>
</protein>
<dbReference type="STRING" id="619805.SAMN05660477_02858"/>
<dbReference type="Gene3D" id="1.20.120.520">
    <property type="entry name" value="nmb1532 protein domain like"/>
    <property type="match status" value="1"/>
</dbReference>
<gene>
    <name evidence="2" type="ORF">SAMN05660477_02858</name>
</gene>
<evidence type="ECO:0000313" key="3">
    <source>
        <dbReference type="Proteomes" id="UP000191112"/>
    </source>
</evidence>
<dbReference type="Pfam" id="PF01814">
    <property type="entry name" value="Hemerythrin"/>
    <property type="match status" value="1"/>
</dbReference>
<proteinExistence type="predicted"/>
<feature type="domain" description="Hemerythrin-like" evidence="1">
    <location>
        <begin position="29"/>
        <end position="117"/>
    </location>
</feature>
<organism evidence="2 3">
    <name type="scientific">Soonwooa buanensis</name>
    <dbReference type="NCBI Taxonomy" id="619805"/>
    <lineage>
        <taxon>Bacteria</taxon>
        <taxon>Pseudomonadati</taxon>
        <taxon>Bacteroidota</taxon>
        <taxon>Flavobacteriia</taxon>
        <taxon>Flavobacteriales</taxon>
        <taxon>Weeksellaceae</taxon>
        <taxon>Chryseobacterium group</taxon>
        <taxon>Soonwooa</taxon>
    </lineage>
</organism>
<keyword evidence="3" id="KW-1185">Reference proteome</keyword>
<dbReference type="RefSeq" id="WP_079668059.1">
    <property type="nucleotide sequence ID" value="NZ_FUYZ01000012.1"/>
</dbReference>
<sequence length="150" mass="18353">MKRNENIIPLSHDHHFGLLCCWKIRQGLKKEVELSRIQKYVDYFWNQHLKEHFKEEEEILFPNLKDEFSTRVAKEHQDLEVLFNDISKNPNIQNFEAFANLLDDHIRFEERQWFPHLEENLTKNQLLEIGKILTEVHSDEQDTYEDEFWK</sequence>
<dbReference type="InterPro" id="IPR012312">
    <property type="entry name" value="Hemerythrin-like"/>
</dbReference>
<dbReference type="OrthoDB" id="9793254at2"/>
<accession>A0A1T5GHW2</accession>
<evidence type="ECO:0000259" key="1">
    <source>
        <dbReference type="Pfam" id="PF01814"/>
    </source>
</evidence>
<evidence type="ECO:0000313" key="2">
    <source>
        <dbReference type="EMBL" id="SKC08032.1"/>
    </source>
</evidence>
<dbReference type="EMBL" id="FUYZ01000012">
    <property type="protein sequence ID" value="SKC08032.1"/>
    <property type="molecule type" value="Genomic_DNA"/>
</dbReference>
<reference evidence="2 3" key="1">
    <citation type="submission" date="2017-02" db="EMBL/GenBank/DDBJ databases">
        <authorList>
            <person name="Peterson S.W."/>
        </authorList>
    </citation>
    <scope>NUCLEOTIDE SEQUENCE [LARGE SCALE GENOMIC DNA]</scope>
    <source>
        <strain evidence="2 3">DSM 22323</strain>
    </source>
</reference>
<dbReference type="AlphaFoldDB" id="A0A1T5GHW2"/>
<name>A0A1T5GHW2_9FLAO</name>
<dbReference type="Proteomes" id="UP000191112">
    <property type="component" value="Unassembled WGS sequence"/>
</dbReference>